<keyword evidence="1" id="KW-1277">Toxin-antitoxin system</keyword>
<proteinExistence type="inferred from homology"/>
<keyword evidence="2" id="KW-0540">Nuclease</keyword>
<sequence>MTREYRLSFQSAAKAGAITQELASELAPSASMRNIIVHGYLEVDNAVVAESIPRFRRDYREYVRQVAQYTLDLDEE</sequence>
<name>A0A4S8Q9G0_9ACTN</name>
<dbReference type="OrthoDB" id="3734293at2"/>
<dbReference type="RefSeq" id="WP_136535041.1">
    <property type="nucleotide sequence ID" value="NZ_STGY01000053.1"/>
</dbReference>
<reference evidence="5 6" key="2">
    <citation type="submission" date="2019-05" db="EMBL/GenBank/DDBJ databases">
        <title>Glycomyces buryatensis sp. nov.</title>
        <authorList>
            <person name="Nikitina E."/>
        </authorList>
    </citation>
    <scope>NUCLEOTIDE SEQUENCE [LARGE SCALE GENOMIC DNA]</scope>
    <source>
        <strain evidence="5 6">18</strain>
    </source>
</reference>
<evidence type="ECO:0000313" key="6">
    <source>
        <dbReference type="Proteomes" id="UP000308760"/>
    </source>
</evidence>
<keyword evidence="3" id="KW-0378">Hydrolase</keyword>
<gene>
    <name evidence="5" type="ORF">FAB82_13400</name>
</gene>
<dbReference type="Pfam" id="PF01934">
    <property type="entry name" value="HepT-like"/>
    <property type="match status" value="1"/>
</dbReference>
<evidence type="ECO:0000256" key="2">
    <source>
        <dbReference type="ARBA" id="ARBA00022722"/>
    </source>
</evidence>
<dbReference type="AlphaFoldDB" id="A0A4S8Q9G0"/>
<dbReference type="InterPro" id="IPR008201">
    <property type="entry name" value="HepT-like"/>
</dbReference>
<organism evidence="5 6">
    <name type="scientific">Glycomyces buryatensis</name>
    <dbReference type="NCBI Taxonomy" id="2570927"/>
    <lineage>
        <taxon>Bacteria</taxon>
        <taxon>Bacillati</taxon>
        <taxon>Actinomycetota</taxon>
        <taxon>Actinomycetes</taxon>
        <taxon>Glycomycetales</taxon>
        <taxon>Glycomycetaceae</taxon>
        <taxon>Glycomyces</taxon>
    </lineage>
</organism>
<evidence type="ECO:0000256" key="4">
    <source>
        <dbReference type="ARBA" id="ARBA00024207"/>
    </source>
</evidence>
<dbReference type="GO" id="GO:0110001">
    <property type="term" value="C:toxin-antitoxin complex"/>
    <property type="evidence" value="ECO:0007669"/>
    <property type="project" value="InterPro"/>
</dbReference>
<keyword evidence="6" id="KW-1185">Reference proteome</keyword>
<comment type="caution">
    <text evidence="5">The sequence shown here is derived from an EMBL/GenBank/DDBJ whole genome shotgun (WGS) entry which is preliminary data.</text>
</comment>
<dbReference type="EMBL" id="STGY01000053">
    <property type="protein sequence ID" value="THV41093.1"/>
    <property type="molecule type" value="Genomic_DNA"/>
</dbReference>
<evidence type="ECO:0000256" key="1">
    <source>
        <dbReference type="ARBA" id="ARBA00022649"/>
    </source>
</evidence>
<evidence type="ECO:0000256" key="3">
    <source>
        <dbReference type="ARBA" id="ARBA00022801"/>
    </source>
</evidence>
<evidence type="ECO:0000313" key="5">
    <source>
        <dbReference type="EMBL" id="THV41093.1"/>
    </source>
</evidence>
<dbReference type="GO" id="GO:0004540">
    <property type="term" value="F:RNA nuclease activity"/>
    <property type="evidence" value="ECO:0007669"/>
    <property type="project" value="InterPro"/>
</dbReference>
<dbReference type="Gene3D" id="1.20.120.580">
    <property type="entry name" value="bsu32300-like"/>
    <property type="match status" value="1"/>
</dbReference>
<reference evidence="6" key="1">
    <citation type="submission" date="2019-04" db="EMBL/GenBank/DDBJ databases">
        <title>Nocardioides xinjiangensis sp. nov.</title>
        <authorList>
            <person name="Liu S."/>
        </authorList>
    </citation>
    <scope>NUCLEOTIDE SEQUENCE [LARGE SCALE GENOMIC DNA]</scope>
    <source>
        <strain evidence="6">18</strain>
    </source>
</reference>
<accession>A0A4S8Q9G0</accession>
<comment type="similarity">
    <text evidence="4">Belongs to the HepT RNase toxin family.</text>
</comment>
<dbReference type="Proteomes" id="UP000308760">
    <property type="component" value="Unassembled WGS sequence"/>
</dbReference>
<protein>
    <submittedName>
        <fullName evidence="5">DUF86 domain-containing protein</fullName>
    </submittedName>
</protein>
<dbReference type="GO" id="GO:0016787">
    <property type="term" value="F:hydrolase activity"/>
    <property type="evidence" value="ECO:0007669"/>
    <property type="project" value="UniProtKB-KW"/>
</dbReference>
<dbReference type="InterPro" id="IPR037038">
    <property type="entry name" value="HepT-like_sf"/>
</dbReference>